<proteinExistence type="predicted"/>
<gene>
    <name evidence="3" type="ORF">GRI69_04390</name>
</gene>
<keyword evidence="1" id="KW-1133">Transmembrane helix</keyword>
<dbReference type="EMBL" id="WTYC01000002">
    <property type="protein sequence ID" value="MXO47494.1"/>
    <property type="molecule type" value="Genomic_DNA"/>
</dbReference>
<protein>
    <recommendedName>
        <fullName evidence="2">Polymerase nucleotidyl transferase domain-containing protein</fullName>
    </recommendedName>
</protein>
<accession>A0A844XQ00</accession>
<keyword evidence="4" id="KW-1185">Reference proteome</keyword>
<dbReference type="Gene3D" id="3.30.460.10">
    <property type="entry name" value="Beta Polymerase, domain 2"/>
    <property type="match status" value="1"/>
</dbReference>
<evidence type="ECO:0000313" key="4">
    <source>
        <dbReference type="Proteomes" id="UP000448199"/>
    </source>
</evidence>
<keyword evidence="1" id="KW-0812">Transmembrane</keyword>
<reference evidence="3 4" key="1">
    <citation type="submission" date="2019-12" db="EMBL/GenBank/DDBJ databases">
        <title>Genomic-based taxomic classification of the family Erythrobacteraceae.</title>
        <authorList>
            <person name="Xu L."/>
        </authorList>
    </citation>
    <scope>NUCLEOTIDE SEQUENCE [LARGE SCALE GENOMIC DNA]</scope>
    <source>
        <strain evidence="3 4">DSM 17792</strain>
    </source>
</reference>
<comment type="caution">
    <text evidence="3">The sequence shown here is derived from an EMBL/GenBank/DDBJ whole genome shotgun (WGS) entry which is preliminary data.</text>
</comment>
<organism evidence="3 4">
    <name type="scientific">Qipengyuania vulgaris</name>
    <dbReference type="NCBI Taxonomy" id="291985"/>
    <lineage>
        <taxon>Bacteria</taxon>
        <taxon>Pseudomonadati</taxon>
        <taxon>Pseudomonadota</taxon>
        <taxon>Alphaproteobacteria</taxon>
        <taxon>Sphingomonadales</taxon>
        <taxon>Erythrobacteraceae</taxon>
        <taxon>Qipengyuania</taxon>
    </lineage>
</organism>
<dbReference type="InterPro" id="IPR043519">
    <property type="entry name" value="NT_sf"/>
</dbReference>
<feature type="transmembrane region" description="Helical" evidence="1">
    <location>
        <begin position="45"/>
        <end position="72"/>
    </location>
</feature>
<evidence type="ECO:0000313" key="3">
    <source>
        <dbReference type="EMBL" id="MXO47494.1"/>
    </source>
</evidence>
<dbReference type="Proteomes" id="UP000448199">
    <property type="component" value="Unassembled WGS sequence"/>
</dbReference>
<evidence type="ECO:0000256" key="1">
    <source>
        <dbReference type="SAM" id="Phobius"/>
    </source>
</evidence>
<dbReference type="Pfam" id="PF01909">
    <property type="entry name" value="NTP_transf_2"/>
    <property type="match status" value="1"/>
</dbReference>
<evidence type="ECO:0000259" key="2">
    <source>
        <dbReference type="Pfam" id="PF01909"/>
    </source>
</evidence>
<dbReference type="OrthoDB" id="9809668at2"/>
<sequence length="214" mass="24502">MAEKKYKFANRLINKPIPVLISYMIFQGVLYMTPGERLFKVLVTIIFAVLFYAAGIGLLWSFVAGHFANFFVNSQIPVMLRYLGLARALSMRDVTRIIEKLAETAKAHGIREVLFYGSFCRGKMHSYSDIDIRLYHRSGLLSSARAYCYALKLRLWANINGLPLDVFCFSELNFINKMDDREVPALLFSNDIFKRKFPNAPTPRQALDGNRGLQ</sequence>
<dbReference type="GO" id="GO:0016779">
    <property type="term" value="F:nucleotidyltransferase activity"/>
    <property type="evidence" value="ECO:0007669"/>
    <property type="project" value="InterPro"/>
</dbReference>
<keyword evidence="1" id="KW-0472">Membrane</keyword>
<dbReference type="RefSeq" id="WP_160727060.1">
    <property type="nucleotide sequence ID" value="NZ_WTYC01000002.1"/>
</dbReference>
<dbReference type="AlphaFoldDB" id="A0A844XQ00"/>
<name>A0A844XQ00_9SPHN</name>
<dbReference type="CDD" id="cd05403">
    <property type="entry name" value="NT_KNTase_like"/>
    <property type="match status" value="1"/>
</dbReference>
<dbReference type="SUPFAM" id="SSF81301">
    <property type="entry name" value="Nucleotidyltransferase"/>
    <property type="match status" value="1"/>
</dbReference>
<feature type="domain" description="Polymerase nucleotidyl transferase" evidence="2">
    <location>
        <begin position="99"/>
        <end position="164"/>
    </location>
</feature>
<feature type="transmembrane region" description="Helical" evidence="1">
    <location>
        <begin position="12"/>
        <end position="33"/>
    </location>
</feature>
<dbReference type="InterPro" id="IPR002934">
    <property type="entry name" value="Polymerase_NTP_transf_dom"/>
</dbReference>